<sequence length="276" mass="29587">MTELARSPLGAARREIQPHDVESAARLVAHGMRPKALPSRDAGYAELVRRYRDDDGFADTVQRVAAGLGLVVLAVGPQSGIVLAAVEESVFEIRMDEYARRTVLQNRQTDKMLHGLAHLAAAALAFPRPDDLGDDSYVGRVSVDHVDGAVREACRALEERTAGAEADPLSDAPHLEAAWRAWLRRPEATATKDGRAGEATTRGIVGKALRFLADQGFLVAVGTEGGVYRTTPRYQVQVRELAAQRAFDELLQLGVLPAATAGGALRAPNGLEAPDV</sequence>
<keyword evidence="2" id="KW-1185">Reference proteome</keyword>
<gene>
    <name evidence="1" type="ORF">FHX44_117931</name>
</gene>
<proteinExistence type="predicted"/>
<dbReference type="EMBL" id="VIWU01000001">
    <property type="protein sequence ID" value="TWF81986.1"/>
    <property type="molecule type" value="Genomic_DNA"/>
</dbReference>
<accession>A0A561T4F9</accession>
<comment type="caution">
    <text evidence="1">The sequence shown here is derived from an EMBL/GenBank/DDBJ whole genome shotgun (WGS) entry which is preliminary data.</text>
</comment>
<evidence type="ECO:0000313" key="2">
    <source>
        <dbReference type="Proteomes" id="UP000321261"/>
    </source>
</evidence>
<organism evidence="1 2">
    <name type="scientific">Pseudonocardia hierapolitana</name>
    <dbReference type="NCBI Taxonomy" id="1128676"/>
    <lineage>
        <taxon>Bacteria</taxon>
        <taxon>Bacillati</taxon>
        <taxon>Actinomycetota</taxon>
        <taxon>Actinomycetes</taxon>
        <taxon>Pseudonocardiales</taxon>
        <taxon>Pseudonocardiaceae</taxon>
        <taxon>Pseudonocardia</taxon>
    </lineage>
</organism>
<reference evidence="1 2" key="1">
    <citation type="submission" date="2019-06" db="EMBL/GenBank/DDBJ databases">
        <title>Sequencing the genomes of 1000 actinobacteria strains.</title>
        <authorList>
            <person name="Klenk H.-P."/>
        </authorList>
    </citation>
    <scope>NUCLEOTIDE SEQUENCE [LARGE SCALE GENOMIC DNA]</scope>
    <source>
        <strain evidence="1 2">DSM 45671</strain>
    </source>
</reference>
<evidence type="ECO:0000313" key="1">
    <source>
        <dbReference type="EMBL" id="TWF81986.1"/>
    </source>
</evidence>
<dbReference type="AlphaFoldDB" id="A0A561T4F9"/>
<dbReference type="Proteomes" id="UP000321261">
    <property type="component" value="Unassembled WGS sequence"/>
</dbReference>
<protein>
    <submittedName>
        <fullName evidence="1">Uncharacterized protein</fullName>
    </submittedName>
</protein>
<name>A0A561T4F9_9PSEU</name>